<protein>
    <recommendedName>
        <fullName evidence="6">NAD(P)-binding protein</fullName>
    </recommendedName>
</protein>
<dbReference type="Pfam" id="PF00106">
    <property type="entry name" value="adh_short"/>
    <property type="match status" value="1"/>
</dbReference>
<dbReference type="InterPro" id="IPR020904">
    <property type="entry name" value="Sc_DH/Rdtase_CS"/>
</dbReference>
<comment type="similarity">
    <text evidence="1">Belongs to the short-chain dehydrogenases/reductases (SDR) family.</text>
</comment>
<name>A0AA38XJ34_9EURO</name>
<dbReference type="PRINTS" id="PR00081">
    <property type="entry name" value="GDHRDH"/>
</dbReference>
<keyword evidence="2" id="KW-0521">NADP</keyword>
<keyword evidence="3" id="KW-0560">Oxidoreductase</keyword>
<dbReference type="Proteomes" id="UP001172673">
    <property type="component" value="Unassembled WGS sequence"/>
</dbReference>
<dbReference type="PANTHER" id="PTHR42760">
    <property type="entry name" value="SHORT-CHAIN DEHYDROGENASES/REDUCTASES FAMILY MEMBER"/>
    <property type="match status" value="1"/>
</dbReference>
<dbReference type="AlphaFoldDB" id="A0AA38XJ34"/>
<dbReference type="InterPro" id="IPR036291">
    <property type="entry name" value="NAD(P)-bd_dom_sf"/>
</dbReference>
<proteinExistence type="inferred from homology"/>
<reference evidence="4" key="1">
    <citation type="submission" date="2022-10" db="EMBL/GenBank/DDBJ databases">
        <title>Culturing micro-colonial fungi from biological soil crusts in the Mojave desert and describing Neophaeococcomyces mojavensis, and introducing the new genera and species Taxawa tesnikishii.</title>
        <authorList>
            <person name="Kurbessoian T."/>
            <person name="Stajich J.E."/>
        </authorList>
    </citation>
    <scope>NUCLEOTIDE SEQUENCE</scope>
    <source>
        <strain evidence="4">TK_41</strain>
    </source>
</reference>
<comment type="caution">
    <text evidence="4">The sequence shown here is derived from an EMBL/GenBank/DDBJ whole genome shotgun (WGS) entry which is preliminary data.</text>
</comment>
<sequence>MPHEIVAPADPEPMVERFLGDQHDAQPASDPRTNRELAGAFKDKNIVIAGAGRGIGRATAEFFAQTNAKSISVMALELHEVDETASICKKLNPDLLTKTAAFDVKDYSKVEEFINAVDKEFGSVDVVFANAGRPPQWLSTLESDPGVWWDTLAVSLQGGFNFARAVLPIMKRENGGTIVFTSSAGAHVGNGMGSYAIGKLGLVRLAEILHHENKESNIKTFAIHPGAIPTRFFHDFKDAAEGNIKDNSYVSKSIPGEEKSASTAVGFFKDVTWDTPQMPAGYVVLLSSGKLDFLSGRYVDCSRKVEEYEAEEQKIVKKDLHRVKLVVDPEKNWFIPPAKEDQAFYGGKRS</sequence>
<dbReference type="InterPro" id="IPR002347">
    <property type="entry name" value="SDR_fam"/>
</dbReference>
<evidence type="ECO:0008006" key="6">
    <source>
        <dbReference type="Google" id="ProtNLM"/>
    </source>
</evidence>
<evidence type="ECO:0000313" key="5">
    <source>
        <dbReference type="Proteomes" id="UP001172673"/>
    </source>
</evidence>
<gene>
    <name evidence="4" type="ORF">H2200_002561</name>
</gene>
<evidence type="ECO:0000313" key="4">
    <source>
        <dbReference type="EMBL" id="KAJ9614425.1"/>
    </source>
</evidence>
<dbReference type="Gene3D" id="3.40.50.720">
    <property type="entry name" value="NAD(P)-binding Rossmann-like Domain"/>
    <property type="match status" value="1"/>
</dbReference>
<evidence type="ECO:0000256" key="2">
    <source>
        <dbReference type="ARBA" id="ARBA00022857"/>
    </source>
</evidence>
<evidence type="ECO:0000256" key="1">
    <source>
        <dbReference type="ARBA" id="ARBA00006484"/>
    </source>
</evidence>
<dbReference type="PROSITE" id="PS00061">
    <property type="entry name" value="ADH_SHORT"/>
    <property type="match status" value="1"/>
</dbReference>
<evidence type="ECO:0000256" key="3">
    <source>
        <dbReference type="ARBA" id="ARBA00023002"/>
    </source>
</evidence>
<organism evidence="4 5">
    <name type="scientific">Cladophialophora chaetospira</name>
    <dbReference type="NCBI Taxonomy" id="386627"/>
    <lineage>
        <taxon>Eukaryota</taxon>
        <taxon>Fungi</taxon>
        <taxon>Dikarya</taxon>
        <taxon>Ascomycota</taxon>
        <taxon>Pezizomycotina</taxon>
        <taxon>Eurotiomycetes</taxon>
        <taxon>Chaetothyriomycetidae</taxon>
        <taxon>Chaetothyriales</taxon>
        <taxon>Herpotrichiellaceae</taxon>
        <taxon>Cladophialophora</taxon>
    </lineage>
</organism>
<dbReference type="PANTHER" id="PTHR42760:SF37">
    <property type="entry name" value="CLAVALDEHYDE DEHYDROGENASE"/>
    <property type="match status" value="1"/>
</dbReference>
<dbReference type="GO" id="GO:0016616">
    <property type="term" value="F:oxidoreductase activity, acting on the CH-OH group of donors, NAD or NADP as acceptor"/>
    <property type="evidence" value="ECO:0007669"/>
    <property type="project" value="TreeGrafter"/>
</dbReference>
<keyword evidence="5" id="KW-1185">Reference proteome</keyword>
<dbReference type="CDD" id="cd05233">
    <property type="entry name" value="SDR_c"/>
    <property type="match status" value="1"/>
</dbReference>
<dbReference type="EMBL" id="JAPDRK010000003">
    <property type="protein sequence ID" value="KAJ9614425.1"/>
    <property type="molecule type" value="Genomic_DNA"/>
</dbReference>
<accession>A0AA38XJ34</accession>
<dbReference type="SUPFAM" id="SSF51735">
    <property type="entry name" value="NAD(P)-binding Rossmann-fold domains"/>
    <property type="match status" value="1"/>
</dbReference>